<dbReference type="InterPro" id="IPR036249">
    <property type="entry name" value="Thioredoxin-like_sf"/>
</dbReference>
<organism evidence="1 2">
    <name type="scientific">Evansella caseinilytica</name>
    <dbReference type="NCBI Taxonomy" id="1503961"/>
    <lineage>
        <taxon>Bacteria</taxon>
        <taxon>Bacillati</taxon>
        <taxon>Bacillota</taxon>
        <taxon>Bacilli</taxon>
        <taxon>Bacillales</taxon>
        <taxon>Bacillaceae</taxon>
        <taxon>Evansella</taxon>
    </lineage>
</organism>
<keyword evidence="2" id="KW-1185">Reference proteome</keyword>
<evidence type="ECO:0000313" key="2">
    <source>
        <dbReference type="Proteomes" id="UP000198935"/>
    </source>
</evidence>
<reference evidence="2" key="1">
    <citation type="submission" date="2016-10" db="EMBL/GenBank/DDBJ databases">
        <authorList>
            <person name="Varghese N."/>
            <person name="Submissions S."/>
        </authorList>
    </citation>
    <scope>NUCLEOTIDE SEQUENCE [LARGE SCALE GENOMIC DNA]</scope>
    <source>
        <strain evidence="2">SP</strain>
    </source>
</reference>
<dbReference type="Proteomes" id="UP000198935">
    <property type="component" value="Unassembled WGS sequence"/>
</dbReference>
<dbReference type="AlphaFoldDB" id="A0A1H3I838"/>
<name>A0A1H3I838_9BACI</name>
<sequence>MIKKEAGLDVSYEPVVIANTFAGHRLVHFAAKVGKGAELTERLIRAYLSQSMNIADHNVFCFLEQRSGAE</sequence>
<gene>
    <name evidence="1" type="ORF">SAMN05421736_101745</name>
</gene>
<protein>
    <submittedName>
        <fullName evidence="1">Uncharacterized protein</fullName>
    </submittedName>
</protein>
<dbReference type="STRING" id="1503961.SAMN05421736_101745"/>
<dbReference type="OrthoDB" id="9799122at2"/>
<dbReference type="SUPFAM" id="SSF52833">
    <property type="entry name" value="Thioredoxin-like"/>
    <property type="match status" value="1"/>
</dbReference>
<dbReference type="EMBL" id="FNPI01000001">
    <property type="protein sequence ID" value="SDY23841.1"/>
    <property type="molecule type" value="Genomic_DNA"/>
</dbReference>
<proteinExistence type="predicted"/>
<accession>A0A1H3I838</accession>
<dbReference type="Gene3D" id="3.40.30.10">
    <property type="entry name" value="Glutaredoxin"/>
    <property type="match status" value="1"/>
</dbReference>
<evidence type="ECO:0000313" key="1">
    <source>
        <dbReference type="EMBL" id="SDY23841.1"/>
    </source>
</evidence>